<comment type="caution">
    <text evidence="3">The sequence shown here is derived from an EMBL/GenBank/DDBJ whole genome shotgun (WGS) entry which is preliminary data.</text>
</comment>
<feature type="compositionally biased region" description="Polar residues" evidence="1">
    <location>
        <begin position="43"/>
        <end position="59"/>
    </location>
</feature>
<keyword evidence="4" id="KW-1185">Reference proteome</keyword>
<evidence type="ECO:0000313" key="3">
    <source>
        <dbReference type="EMBL" id="MCR6484488.1"/>
    </source>
</evidence>
<proteinExistence type="predicted"/>
<keyword evidence="2" id="KW-0472">Membrane</keyword>
<evidence type="ECO:0000256" key="1">
    <source>
        <dbReference type="SAM" id="MobiDB-lite"/>
    </source>
</evidence>
<organism evidence="3 4">
    <name type="scientific">Amycolatopsis iheyensis</name>
    <dbReference type="NCBI Taxonomy" id="2945988"/>
    <lineage>
        <taxon>Bacteria</taxon>
        <taxon>Bacillati</taxon>
        <taxon>Actinomycetota</taxon>
        <taxon>Actinomycetes</taxon>
        <taxon>Pseudonocardiales</taxon>
        <taxon>Pseudonocardiaceae</taxon>
        <taxon>Amycolatopsis</taxon>
    </lineage>
</organism>
<accession>A0A9X2NBY4</accession>
<reference evidence="3" key="1">
    <citation type="submission" date="2022-06" db="EMBL/GenBank/DDBJ databases">
        <title>Amycolatopsis iheyaensis sp. nov., a new species of the genus Amycolatopsis isolated from soil in Iheya island, Japan.</title>
        <authorList>
            <person name="Ngamcharungchit C."/>
            <person name="Kanto H."/>
            <person name="Take A."/>
            <person name="Intra B."/>
            <person name="Matsumoto A."/>
            <person name="Panbangred W."/>
            <person name="Inahashi Y."/>
        </authorList>
    </citation>
    <scope>NUCLEOTIDE SEQUENCE</scope>
    <source>
        <strain evidence="3">OK19-0408</strain>
    </source>
</reference>
<evidence type="ECO:0000256" key="2">
    <source>
        <dbReference type="SAM" id="Phobius"/>
    </source>
</evidence>
<sequence>MTTPAPGSRQRWLVPVVVVVLSVTVGGGFLARELYRQPDQPADDTSVSTSAPSETSGSRPTGVGVVGMTDDAKAHPQADGVRDLIQRYFGAINSKKYTQWADVVSAERLAQQSSGDWQKGVRTTEDSDALIYRIERGAGGSLRVLVGFTSRQDPADAPTAFAEACIKWRLVLPVITERSALKIDATDRGPLPEHEKC</sequence>
<protein>
    <submittedName>
        <fullName evidence="3">Uncharacterized protein</fullName>
    </submittedName>
</protein>
<name>A0A9X2NBY4_9PSEU</name>
<keyword evidence="2" id="KW-1133">Transmembrane helix</keyword>
<dbReference type="AlphaFoldDB" id="A0A9X2NBY4"/>
<dbReference type="RefSeq" id="WP_257921114.1">
    <property type="nucleotide sequence ID" value="NZ_JAMXQV010000008.1"/>
</dbReference>
<feature type="region of interest" description="Disordered" evidence="1">
    <location>
        <begin position="39"/>
        <end position="69"/>
    </location>
</feature>
<dbReference type="EMBL" id="JAMXQV010000008">
    <property type="protein sequence ID" value="MCR6484488.1"/>
    <property type="molecule type" value="Genomic_DNA"/>
</dbReference>
<dbReference type="Proteomes" id="UP001144096">
    <property type="component" value="Unassembled WGS sequence"/>
</dbReference>
<feature type="transmembrane region" description="Helical" evidence="2">
    <location>
        <begin position="12"/>
        <end position="31"/>
    </location>
</feature>
<keyword evidence="2" id="KW-0812">Transmembrane</keyword>
<evidence type="ECO:0000313" key="4">
    <source>
        <dbReference type="Proteomes" id="UP001144096"/>
    </source>
</evidence>
<gene>
    <name evidence="3" type="ORF">M8542_16820</name>
</gene>